<dbReference type="Pfam" id="PF00754">
    <property type="entry name" value="F5_F8_type_C"/>
    <property type="match status" value="1"/>
</dbReference>
<dbReference type="Proteomes" id="UP000290253">
    <property type="component" value="Unassembled WGS sequence"/>
</dbReference>
<dbReference type="Pfam" id="PF04616">
    <property type="entry name" value="Glyco_hydro_43"/>
    <property type="match status" value="1"/>
</dbReference>
<dbReference type="AlphaFoldDB" id="A0A4Q1SIZ0"/>
<dbReference type="PROSITE" id="PS50231">
    <property type="entry name" value="RICIN_B_LECTIN"/>
    <property type="match status" value="1"/>
</dbReference>
<keyword evidence="8" id="KW-1185">Reference proteome</keyword>
<feature type="compositionally biased region" description="Basic and acidic residues" evidence="4">
    <location>
        <begin position="589"/>
        <end position="600"/>
    </location>
</feature>
<proteinExistence type="inferred from homology"/>
<dbReference type="SUPFAM" id="SSF75005">
    <property type="entry name" value="Arabinanase/levansucrase/invertase"/>
    <property type="match status" value="1"/>
</dbReference>
<evidence type="ECO:0000313" key="8">
    <source>
        <dbReference type="Proteomes" id="UP000290253"/>
    </source>
</evidence>
<dbReference type="SUPFAM" id="SSF49785">
    <property type="entry name" value="Galactose-binding domain-like"/>
    <property type="match status" value="1"/>
</dbReference>
<evidence type="ECO:0000256" key="2">
    <source>
        <dbReference type="ARBA" id="ARBA00022801"/>
    </source>
</evidence>
<dbReference type="PANTHER" id="PTHR22925:SF3">
    <property type="entry name" value="GLYCOSYL HYDROLASE FAMILY PROTEIN 43"/>
    <property type="match status" value="1"/>
</dbReference>
<dbReference type="OrthoDB" id="273314at2"/>
<feature type="transmembrane region" description="Helical" evidence="5">
    <location>
        <begin position="90"/>
        <end position="109"/>
    </location>
</feature>
<accession>A0A4Q1SIZ0</accession>
<dbReference type="InterPro" id="IPR000772">
    <property type="entry name" value="Ricin_B_lectin"/>
</dbReference>
<dbReference type="Pfam" id="PF14200">
    <property type="entry name" value="RicinB_lectin_2"/>
    <property type="match status" value="2"/>
</dbReference>
<feature type="region of interest" description="Disordered" evidence="4">
    <location>
        <begin position="581"/>
        <end position="610"/>
    </location>
</feature>
<keyword evidence="5" id="KW-0472">Membrane</keyword>
<dbReference type="Gene3D" id="2.60.120.260">
    <property type="entry name" value="Galactose-binding domain-like"/>
    <property type="match status" value="1"/>
</dbReference>
<dbReference type="SMART" id="SM00458">
    <property type="entry name" value="RICIN"/>
    <property type="match status" value="1"/>
</dbReference>
<feature type="domain" description="F5/8 type C" evidence="6">
    <location>
        <begin position="371"/>
        <end position="518"/>
    </location>
</feature>
<name>A0A4Q1SIZ0_9BACT</name>
<protein>
    <recommendedName>
        <fullName evidence="6">F5/8 type C domain-containing protein</fullName>
    </recommendedName>
</protein>
<evidence type="ECO:0000259" key="6">
    <source>
        <dbReference type="PROSITE" id="PS50022"/>
    </source>
</evidence>
<dbReference type="CDD" id="cd00161">
    <property type="entry name" value="beta-trefoil_Ricin-like"/>
    <property type="match status" value="1"/>
</dbReference>
<evidence type="ECO:0000256" key="1">
    <source>
        <dbReference type="ARBA" id="ARBA00009865"/>
    </source>
</evidence>
<dbReference type="Gene3D" id="2.80.10.50">
    <property type="match status" value="3"/>
</dbReference>
<reference evidence="7 8" key="1">
    <citation type="journal article" date="2016" name="Int. J. Syst. Evol. Microbiol.">
        <title>Acidipila dinghuensis sp. nov., an acidobacterium isolated from forest soil.</title>
        <authorList>
            <person name="Jiang Y.W."/>
            <person name="Wang J."/>
            <person name="Chen M.H."/>
            <person name="Lv Y.Y."/>
            <person name="Qiu L.H."/>
        </authorList>
    </citation>
    <scope>NUCLEOTIDE SEQUENCE [LARGE SCALE GENOMIC DNA]</scope>
    <source>
        <strain evidence="7 8">DHOF10</strain>
    </source>
</reference>
<evidence type="ECO:0000313" key="7">
    <source>
        <dbReference type="EMBL" id="RXS97591.1"/>
    </source>
</evidence>
<dbReference type="InterPro" id="IPR006710">
    <property type="entry name" value="Glyco_hydro_43"/>
</dbReference>
<dbReference type="InterPro" id="IPR000421">
    <property type="entry name" value="FA58C"/>
</dbReference>
<keyword evidence="2" id="KW-0378">Hydrolase</keyword>
<keyword evidence="5" id="KW-0812">Transmembrane</keyword>
<keyword evidence="3" id="KW-0326">Glycosidase</keyword>
<comment type="similarity">
    <text evidence="1">Belongs to the glycosyl hydrolase 43 family.</text>
</comment>
<dbReference type="GO" id="GO:0004553">
    <property type="term" value="F:hydrolase activity, hydrolyzing O-glycosyl compounds"/>
    <property type="evidence" value="ECO:0007669"/>
    <property type="project" value="InterPro"/>
</dbReference>
<dbReference type="Gene3D" id="2.115.10.20">
    <property type="entry name" value="Glycosyl hydrolase domain, family 43"/>
    <property type="match status" value="1"/>
</dbReference>
<evidence type="ECO:0000256" key="4">
    <source>
        <dbReference type="SAM" id="MobiDB-lite"/>
    </source>
</evidence>
<dbReference type="InterPro" id="IPR023296">
    <property type="entry name" value="Glyco_hydro_beta-prop_sf"/>
</dbReference>
<keyword evidence="5" id="KW-1133">Transmembrane helix</keyword>
<evidence type="ECO:0000256" key="3">
    <source>
        <dbReference type="ARBA" id="ARBA00023295"/>
    </source>
</evidence>
<gene>
    <name evidence="7" type="ORF">ESZ00_06815</name>
</gene>
<comment type="caution">
    <text evidence="7">The sequence shown here is derived from an EMBL/GenBank/DDBJ whole genome shotgun (WGS) entry which is preliminary data.</text>
</comment>
<dbReference type="PROSITE" id="PS50022">
    <property type="entry name" value="FA58C_3"/>
    <property type="match status" value="1"/>
</dbReference>
<feature type="compositionally biased region" description="Polar residues" evidence="4">
    <location>
        <begin position="601"/>
        <end position="610"/>
    </location>
</feature>
<dbReference type="PANTHER" id="PTHR22925">
    <property type="entry name" value="GLYCOSYL HYDROLASE 43 FAMILY MEMBER"/>
    <property type="match status" value="1"/>
</dbReference>
<sequence>MYTFTCDLQHCLTCAEHLTTPFQKEDFCAHRVPACAANFDPPRNPGVRRPYLTHFMGDTCMLRRMKQWLSPHSGKKSECRGNAASITKRCFAPLLAIAFTALLAVNAMAQTVTVTNVPENGYQYNYFPGNCPSGYDIPSGQYPSTNHLEREHVIYNKSTGEWVLYAHYDNSSYTVASVLVATSTNECGPYTVQSEFQPLGLQSRDETVFEDDDGSAYLISASNKDGGANDTMAVFKLTSDYLSVDPSAGYIWLFEGLYREAPAVAKSNGTYFLITSQAAGWYPSQGGYAASTAMMSGWSALQDLGNTSTYGGQSADILTIKGTRTNAYVLVLDHLGGNSLTDTGSMWLPLLLDGKAQTATLNWYSSWQVDTKTGILTLPNNENVARNRPASAISSLTANPPSLANDGKYQTEWVASTATWPAWWMTDLGSPKPIQEVDISWFMYKGSEAYYQYTIDYSNDGVNFKSIDKTDNQLYGFTSDAVNITARYVRITLQNAVLWNNPNNWYTPQLWEVSLLKAPQGRQIPVKVQASASASSISIDSPVTINATVTTPSACVPLSGTVALSGGGYTSQPLALIPATATTSENEDDSRTDHPEDRGSHNGQCDQRLTGTASFTVPSGVLVPGEDAMVVTYMPGLLSSWAYRTSTGQTQVKVNGGGPDGGYIIPNGTYTFVNRNSGLYMDDPDSSTTLGTGIDQATASSGTNQQWQVTNLGDNILKITNVASALVVDMTGWSASNGGVVDEWSWNGGANQEWKVISLGGGLYELTNVNSGLALEVPGSSVTSGTVLDQWTWNGGANQQWIIHSVPTE</sequence>
<dbReference type="InterPro" id="IPR008979">
    <property type="entry name" value="Galactose-bd-like_sf"/>
</dbReference>
<organism evidence="7 8">
    <name type="scientific">Silvibacterium dinghuense</name>
    <dbReference type="NCBI Taxonomy" id="1560006"/>
    <lineage>
        <taxon>Bacteria</taxon>
        <taxon>Pseudomonadati</taxon>
        <taxon>Acidobacteriota</taxon>
        <taxon>Terriglobia</taxon>
        <taxon>Terriglobales</taxon>
        <taxon>Acidobacteriaceae</taxon>
        <taxon>Silvibacterium</taxon>
    </lineage>
</organism>
<dbReference type="InterPro" id="IPR035992">
    <property type="entry name" value="Ricin_B-like_lectins"/>
</dbReference>
<dbReference type="SUPFAM" id="SSF50370">
    <property type="entry name" value="Ricin B-like lectins"/>
    <property type="match status" value="1"/>
</dbReference>
<dbReference type="GO" id="GO:0005975">
    <property type="term" value="P:carbohydrate metabolic process"/>
    <property type="evidence" value="ECO:0007669"/>
    <property type="project" value="InterPro"/>
</dbReference>
<evidence type="ECO:0000256" key="5">
    <source>
        <dbReference type="SAM" id="Phobius"/>
    </source>
</evidence>
<dbReference type="EMBL" id="SDMK01000001">
    <property type="protein sequence ID" value="RXS97591.1"/>
    <property type="molecule type" value="Genomic_DNA"/>
</dbReference>